<gene>
    <name evidence="1" type="ORF">LJ657_04685</name>
</gene>
<reference evidence="1" key="1">
    <citation type="submission" date="2021-12" db="EMBL/GenBank/DDBJ databases">
        <authorList>
            <person name="Lee J.-H."/>
            <person name="Kim S.-B."/>
        </authorList>
    </citation>
    <scope>NUCLEOTIDE SEQUENCE</scope>
    <source>
        <strain evidence="1">NR30</strain>
    </source>
</reference>
<accession>A0A9Q3VJM6</accession>
<evidence type="ECO:0000313" key="2">
    <source>
        <dbReference type="Proteomes" id="UP001108029"/>
    </source>
</evidence>
<proteinExistence type="predicted"/>
<dbReference type="RefSeq" id="WP_232646931.1">
    <property type="nucleotide sequence ID" value="NZ_JAJSBI010000002.1"/>
</dbReference>
<dbReference type="Pfam" id="PF10049">
    <property type="entry name" value="DUF2283"/>
    <property type="match status" value="1"/>
</dbReference>
<organism evidence="1 2">
    <name type="scientific">Streptomyces guryensis</name>
    <dbReference type="NCBI Taxonomy" id="2886947"/>
    <lineage>
        <taxon>Bacteria</taxon>
        <taxon>Bacillati</taxon>
        <taxon>Actinomycetota</taxon>
        <taxon>Actinomycetes</taxon>
        <taxon>Kitasatosporales</taxon>
        <taxon>Streptomycetaceae</taxon>
        <taxon>Streptomyces</taxon>
    </lineage>
</organism>
<dbReference type="AlphaFoldDB" id="A0A9Q3VJM6"/>
<comment type="caution">
    <text evidence="1">The sequence shown here is derived from an EMBL/GenBank/DDBJ whole genome shotgun (WGS) entry which is preliminary data.</text>
</comment>
<name>A0A9Q3VJM6_9ACTN</name>
<dbReference type="InterPro" id="IPR019270">
    <property type="entry name" value="DUF2283"/>
</dbReference>
<dbReference type="Proteomes" id="UP001108029">
    <property type="component" value="Unassembled WGS sequence"/>
</dbReference>
<protein>
    <submittedName>
        <fullName evidence="1">DUF2283 domain-containing protein</fullName>
    </submittedName>
</protein>
<dbReference type="InterPro" id="IPR018247">
    <property type="entry name" value="EF_Hand_1_Ca_BS"/>
</dbReference>
<dbReference type="PROSITE" id="PS00018">
    <property type="entry name" value="EF_HAND_1"/>
    <property type="match status" value="1"/>
</dbReference>
<evidence type="ECO:0000313" key="1">
    <source>
        <dbReference type="EMBL" id="MCD9872972.1"/>
    </source>
</evidence>
<dbReference type="EMBL" id="JAJSBI010000002">
    <property type="protein sequence ID" value="MCD9872972.1"/>
    <property type="molecule type" value="Genomic_DNA"/>
</dbReference>
<keyword evidence="2" id="KW-1185">Reference proteome</keyword>
<sequence>MADVKVTYDGQANAAYISFAEPGSEPAVARMYPCDPVEVGGMINLDLDEDGRLTGAEVMAARSKVPRYLLDNAERPDTDTG</sequence>